<keyword evidence="1" id="KW-0812">Transmembrane</keyword>
<feature type="transmembrane region" description="Helical" evidence="1">
    <location>
        <begin position="833"/>
        <end position="851"/>
    </location>
</feature>
<evidence type="ECO:0000256" key="1">
    <source>
        <dbReference type="SAM" id="Phobius"/>
    </source>
</evidence>
<feature type="domain" description="Toxin VasX N-terminal region" evidence="2">
    <location>
        <begin position="48"/>
        <end position="222"/>
    </location>
</feature>
<evidence type="ECO:0000313" key="4">
    <source>
        <dbReference type="Proteomes" id="UP000222168"/>
    </source>
</evidence>
<keyword evidence="1" id="KW-1133">Transmembrane helix</keyword>
<protein>
    <recommendedName>
        <fullName evidence="2">Toxin VasX N-terminal region domain-containing protein</fullName>
    </recommendedName>
</protein>
<dbReference type="Pfam" id="PF20249">
    <property type="entry name" value="VasX_N"/>
    <property type="match status" value="1"/>
</dbReference>
<dbReference type="AlphaFoldDB" id="A0A2D0KDW8"/>
<dbReference type="RefSeq" id="WP_099116780.1">
    <property type="nucleotide sequence ID" value="NZ_NJAK01000001.1"/>
</dbReference>
<dbReference type="EMBL" id="NJAK01000001">
    <property type="protein sequence ID" value="PHM61634.1"/>
    <property type="molecule type" value="Genomic_DNA"/>
</dbReference>
<keyword evidence="4" id="KW-1185">Reference proteome</keyword>
<dbReference type="CDD" id="cd20706">
    <property type="entry name" value="MIX_II"/>
    <property type="match status" value="1"/>
</dbReference>
<proteinExistence type="predicted"/>
<organism evidence="3 4">
    <name type="scientific">Xenorhabdus ishibashii</name>
    <dbReference type="NCBI Taxonomy" id="1034471"/>
    <lineage>
        <taxon>Bacteria</taxon>
        <taxon>Pseudomonadati</taxon>
        <taxon>Pseudomonadota</taxon>
        <taxon>Gammaproteobacteria</taxon>
        <taxon>Enterobacterales</taxon>
        <taxon>Morganellaceae</taxon>
        <taxon>Xenorhabdus</taxon>
    </lineage>
</organism>
<gene>
    <name evidence="3" type="ORF">Xish_00773</name>
</gene>
<evidence type="ECO:0000313" key="3">
    <source>
        <dbReference type="EMBL" id="PHM61634.1"/>
    </source>
</evidence>
<dbReference type="InterPro" id="IPR046864">
    <property type="entry name" value="VasX_N"/>
</dbReference>
<reference evidence="3 4" key="1">
    <citation type="journal article" date="2017" name="Nat. Microbiol.">
        <title>Natural product diversity associated with the nematode symbionts Photorhabdus and Xenorhabdus.</title>
        <authorList>
            <person name="Tobias N.J."/>
            <person name="Wolff H."/>
            <person name="Djahanschiri B."/>
            <person name="Grundmann F."/>
            <person name="Kronenwerth M."/>
            <person name="Shi Y.M."/>
            <person name="Simonyi S."/>
            <person name="Grun P."/>
            <person name="Shapiro-Ilan D."/>
            <person name="Pidot S.J."/>
            <person name="Stinear T.P."/>
            <person name="Ebersberger I."/>
            <person name="Bode H.B."/>
        </authorList>
    </citation>
    <scope>NUCLEOTIDE SEQUENCE [LARGE SCALE GENOMIC DNA]</scope>
    <source>
        <strain evidence="3 4">DSM 22670</strain>
    </source>
</reference>
<evidence type="ECO:0000259" key="2">
    <source>
        <dbReference type="Pfam" id="PF20249"/>
    </source>
</evidence>
<comment type="caution">
    <text evidence="3">The sequence shown here is derived from an EMBL/GenBank/DDBJ whole genome shotgun (WGS) entry which is preliminary data.</text>
</comment>
<keyword evidence="1" id="KW-0472">Membrane</keyword>
<dbReference type="Proteomes" id="UP000222168">
    <property type="component" value="Unassembled WGS sequence"/>
</dbReference>
<dbReference type="OrthoDB" id="7370316at2"/>
<sequence>MEKPILTNTNDALETAAKKVEKTFEELVDMAREYIPHELDMDTVVRPCDVNIRPVYPARYAYMNFFGSAKNAKAELPSPIYNYIDPEILSLFPADGYCIRMPRAGWIYVKEEEPLKTRGSKHKGNLLIFKYGPQVVEVKDGVRGLIVKYTQYERKLDNASWEKIQPANGSAGLGYPFLALNKDVSKISIVYSEVPFSERILDKIDNDESFRRNAMQFVDLDDEKSSYAIDATEEHLKTLIEEFKEVGEQFERYHEHLQDLQEPNAPPVNLGDLTTEDTYKMDVDLVMRQMESVLCPYYKDKAKIVVLHDPVGYQRDLLNVHTLLSIWQRSYMATNIYPLTIGQFIEQLEYAVVDNFTLSEQFKDNIHLDNWKTWWPKLIDPIKDVNETQESTVALYRGFFEDPGVADKLGGLTHYFSHFFSVNEKKGDLSEEDAKEFKIFCTLISELLEPLKSSDAGMSISLRVLAGDLASEASSTWDVVRNGVVNTLGHDGANKDVMAKYITIGVDKLLNATAEIIAHLFVVGAEKASQISMYAYAGNVEKLNQYFTIKCLSFLGVEIQKGKHVVLDEKEWNKLLKKLEEYKNQGIPDKIKGSMSKISAELKKWGGRKVFNWSKRVDNYTYRLYVKIPTIKFNQPKFNVVAMRHLQHQTSVLFDCSLSGLDLYMKMYTFYSLASQSNFDQNDPLKASRKTLYIRLTYLNTIIGGMVAARNFSEYLGKAAARAELLAQKINRPAIGSLLGTASRNLMLNSDYVKIIAKRAVVATGILSGGLSYYDAYHAYSISNEMESYSHAAIGTGTLIMTGTFLLSTPATGGAIGAAAAGGTGLASLGGPIFWAGMTLAAIGYIGVIMFSKDEFENLLNNCFWGRGSKYAFWNRDRPDNIKKQLEITRLMNKKTKKAFIIEHQEFLNLFIRPILKKEKNKRGKIIYSFLLPNFRLGESELVYNVSKSSYGEEERSHPSYYFTLKAYEKAKERFESLMKDALSNIFNKNKKSGNENPIDENGALTFSLEIEEEHVKYLNLSWYYMPTEDTISPLRYKWGEEPIWENAIYGYNDDKLL</sequence>
<accession>A0A2D0KDW8</accession>
<name>A0A2D0KDW8_9GAMM</name>